<dbReference type="NCBIfam" id="TIGR01784">
    <property type="entry name" value="T_den_put_tspse"/>
    <property type="match status" value="1"/>
</dbReference>
<dbReference type="Pfam" id="PF14261">
    <property type="entry name" value="DUF4351"/>
    <property type="match status" value="1"/>
</dbReference>
<reference evidence="3" key="1">
    <citation type="submission" date="2018-04" db="EMBL/GenBank/DDBJ databases">
        <authorList>
            <person name="Cornet L."/>
        </authorList>
    </citation>
    <scope>NUCLEOTIDE SEQUENCE [LARGE SCALE GENOMIC DNA]</scope>
</reference>
<proteinExistence type="predicted"/>
<dbReference type="InterPro" id="IPR010106">
    <property type="entry name" value="RpnA"/>
</dbReference>
<reference evidence="2 3" key="2">
    <citation type="submission" date="2018-06" db="EMBL/GenBank/DDBJ databases">
        <title>Metagenomic assembly of (sub)arctic Cyanobacteria and their associated microbiome from non-axenic cultures.</title>
        <authorList>
            <person name="Baurain D."/>
        </authorList>
    </citation>
    <scope>NUCLEOTIDE SEQUENCE [LARGE SCALE GENOMIC DNA]</scope>
    <source>
        <strain evidence="2">ULC129bin1</strain>
    </source>
</reference>
<name>A0A2W4U9Q2_9CYAN</name>
<protein>
    <recommendedName>
        <fullName evidence="1">DUF4351 domain-containing protein</fullName>
    </recommendedName>
</protein>
<dbReference type="Proteomes" id="UP000249354">
    <property type="component" value="Unassembled WGS sequence"/>
</dbReference>
<dbReference type="InterPro" id="IPR025587">
    <property type="entry name" value="DUF4351"/>
</dbReference>
<feature type="domain" description="DUF4351" evidence="1">
    <location>
        <begin position="240"/>
        <end position="298"/>
    </location>
</feature>
<comment type="caution">
    <text evidence="2">The sequence shown here is derived from an EMBL/GenBank/DDBJ whole genome shotgun (WGS) entry which is preliminary data.</text>
</comment>
<gene>
    <name evidence="2" type="ORF">DCF25_13115</name>
</gene>
<evidence type="ECO:0000259" key="1">
    <source>
        <dbReference type="Pfam" id="PF14261"/>
    </source>
</evidence>
<organism evidence="2 3">
    <name type="scientific">Leptolyngbya foveolarum</name>
    <dbReference type="NCBI Taxonomy" id="47253"/>
    <lineage>
        <taxon>Bacteria</taxon>
        <taxon>Bacillati</taxon>
        <taxon>Cyanobacteriota</taxon>
        <taxon>Cyanophyceae</taxon>
        <taxon>Leptolyngbyales</taxon>
        <taxon>Leptolyngbyaceae</taxon>
        <taxon>Leptolyngbya group</taxon>
        <taxon>Leptolyngbya</taxon>
    </lineage>
</organism>
<dbReference type="EMBL" id="QBMC01000087">
    <property type="protein sequence ID" value="PZO15790.1"/>
    <property type="molecule type" value="Genomic_DNA"/>
</dbReference>
<evidence type="ECO:0000313" key="3">
    <source>
        <dbReference type="Proteomes" id="UP000249354"/>
    </source>
</evidence>
<dbReference type="PANTHER" id="PTHR34613">
    <property type="entry name" value="SLL0800 PROTEIN"/>
    <property type="match status" value="1"/>
</dbReference>
<dbReference type="AlphaFoldDB" id="A0A2W4U9Q2"/>
<dbReference type="PANTHER" id="PTHR34613:SF1">
    <property type="entry name" value="SLL6017 PROTEIN"/>
    <property type="match status" value="1"/>
</dbReference>
<sequence>MFDFTCKYLVENFSTDFATWLLGKPIKMTRLEPTELSLEPLRADSVIFLQAENIILHLEFQTRADPKMPFRMLDYCVRLHRQFPDKELRQFVIYLKPSRAASVYQDVFELPRTRHEFDAIRLWEQPAEQFLSDAGLLPFAPLAQAENKTVVLQEVATKINQIADIKLRGNLSTSTGILSALVLDQTLVRTILGRNIMQDSPLYQSILSEGLVEGLERGRQQGRELGLEQGLEQGREQGLEQGREQERRELLLELLAMKLGELPEEISKSVQTLSKSHLSDLKSALFSFETTANLAQWIQARQ</sequence>
<accession>A0A2W4U9Q2</accession>
<evidence type="ECO:0000313" key="2">
    <source>
        <dbReference type="EMBL" id="PZO15790.1"/>
    </source>
</evidence>